<dbReference type="Proteomes" id="UP000736787">
    <property type="component" value="Unassembled WGS sequence"/>
</dbReference>
<gene>
    <name evidence="1" type="ORF">PC113_g23796</name>
    <name evidence="2" type="ORF">PC115_g23901</name>
    <name evidence="3" type="ORF">PC117_g25357</name>
    <name evidence="4" type="ORF">PC129_g22845</name>
</gene>
<reference evidence="1" key="1">
    <citation type="submission" date="2018-10" db="EMBL/GenBank/DDBJ databases">
        <title>Effector identification in a new, highly contiguous assembly of the strawberry crown rot pathogen Phytophthora cactorum.</title>
        <authorList>
            <person name="Armitage A.D."/>
            <person name="Nellist C.F."/>
            <person name="Bates H."/>
            <person name="Vickerstaff R.J."/>
            <person name="Harrison R.J."/>
        </authorList>
    </citation>
    <scope>NUCLEOTIDE SEQUENCE</scope>
    <source>
        <strain evidence="1">15-7</strain>
        <strain evidence="2">4032</strain>
        <strain evidence="3">4040</strain>
        <strain evidence="4">P421</strain>
    </source>
</reference>
<evidence type="ECO:0000313" key="3">
    <source>
        <dbReference type="EMBL" id="KAG2886556.1"/>
    </source>
</evidence>
<sequence>MVRFTISDTTPSAKNVADYLDTEQEDCTMHLLNLCIGYGIELKDNIQTNADWDDKTSS</sequence>
<dbReference type="EMBL" id="RCMG01002437">
    <property type="protein sequence ID" value="KAG2810135.1"/>
    <property type="molecule type" value="Genomic_DNA"/>
</dbReference>
<evidence type="ECO:0000313" key="5">
    <source>
        <dbReference type="Proteomes" id="UP000735874"/>
    </source>
</evidence>
<organism evidence="1 5">
    <name type="scientific">Phytophthora cactorum</name>
    <dbReference type="NCBI Taxonomy" id="29920"/>
    <lineage>
        <taxon>Eukaryota</taxon>
        <taxon>Sar</taxon>
        <taxon>Stramenopiles</taxon>
        <taxon>Oomycota</taxon>
        <taxon>Peronosporomycetes</taxon>
        <taxon>Peronosporales</taxon>
        <taxon>Peronosporaceae</taxon>
        <taxon>Phytophthora</taxon>
    </lineage>
</organism>
<dbReference type="Proteomes" id="UP000774804">
    <property type="component" value="Unassembled WGS sequence"/>
</dbReference>
<proteinExistence type="predicted"/>
<dbReference type="Proteomes" id="UP000735874">
    <property type="component" value="Unassembled WGS sequence"/>
</dbReference>
<dbReference type="EMBL" id="RCMK01001941">
    <property type="protein sequence ID" value="KAG2886556.1"/>
    <property type="molecule type" value="Genomic_DNA"/>
</dbReference>
<dbReference type="VEuPathDB" id="FungiDB:PC110_g16546"/>
<accession>A0A8T0Y689</accession>
<dbReference type="EMBL" id="RCMI01002641">
    <property type="protein sequence ID" value="KAG2875474.1"/>
    <property type="molecule type" value="Genomic_DNA"/>
</dbReference>
<dbReference type="Proteomes" id="UP000760860">
    <property type="component" value="Unassembled WGS sequence"/>
</dbReference>
<evidence type="ECO:0000313" key="4">
    <source>
        <dbReference type="EMBL" id="KAG3203479.1"/>
    </source>
</evidence>
<dbReference type="EMBL" id="RCMV01002281">
    <property type="protein sequence ID" value="KAG3203479.1"/>
    <property type="molecule type" value="Genomic_DNA"/>
</dbReference>
<evidence type="ECO:0000313" key="2">
    <source>
        <dbReference type="EMBL" id="KAG2875474.1"/>
    </source>
</evidence>
<evidence type="ECO:0000313" key="1">
    <source>
        <dbReference type="EMBL" id="KAG2810135.1"/>
    </source>
</evidence>
<dbReference type="AlphaFoldDB" id="A0A8T0Y689"/>
<comment type="caution">
    <text evidence="1">The sequence shown here is derived from an EMBL/GenBank/DDBJ whole genome shotgun (WGS) entry which is preliminary data.</text>
</comment>
<protein>
    <submittedName>
        <fullName evidence="1">Uncharacterized protein</fullName>
    </submittedName>
</protein>
<name>A0A8T0Y689_9STRA</name>